<proteinExistence type="predicted"/>
<reference evidence="1 2" key="1">
    <citation type="submission" date="2018-08" db="EMBL/GenBank/DDBJ databases">
        <title>Recombination of ecologically and evolutionarily significant loci maintains genetic cohesion in the Pseudomonas syringae species complex.</title>
        <authorList>
            <person name="Dillon M."/>
            <person name="Thakur S."/>
            <person name="Almeida R.N.D."/>
            <person name="Weir B.S."/>
            <person name="Guttman D.S."/>
        </authorList>
    </citation>
    <scope>NUCLEOTIDE SEQUENCE [LARGE SCALE GENOMIC DNA]</scope>
    <source>
        <strain evidence="1 2">ICMP 11947</strain>
    </source>
</reference>
<evidence type="ECO:0000313" key="2">
    <source>
        <dbReference type="Proteomes" id="UP000271152"/>
    </source>
</evidence>
<name>A0A3M5WL63_9PSED</name>
<gene>
    <name evidence="1" type="ORF">ALP23_02948</name>
</gene>
<dbReference type="AlphaFoldDB" id="A0A3M5WL63"/>
<comment type="caution">
    <text evidence="1">The sequence shown here is derived from an EMBL/GenBank/DDBJ whole genome shotgun (WGS) entry which is preliminary data.</text>
</comment>
<dbReference type="RefSeq" id="WP_116893650.1">
    <property type="nucleotide sequence ID" value="NZ_RBUG01000106.1"/>
</dbReference>
<sequence>MRTAFKLLVHESDGQRYEDLFVKIMSYSDPDFQPIKAYGNIGDRGNDGWVAKKGRYYQSYAPESLAKNTKSALSKLSEDFEKLKGFWNHLSPVREFYFVVNDKFKGVSPHIYEAVDKLKHLHDLDRSEVFLASQLENKLFSLEHDQIKQVLNSFEPSPPAHSLKVVDFYEVIDEDEDNQKDRDDLATEVELKLRNSGSEVAFVKEISIHTVKHWNLVTDRNHRIVDVSATYDISLSEKAGSVAKKKIHHELKPQETDRIRFKLHSKFWADPDGLSLYLIEINVHFNEETAPATFRQTIVNVRPSHISQGSYFGGYSPETVTNNKALAREVLELHAGGVGVEDYVVGALESWMLAPDTP</sequence>
<protein>
    <submittedName>
        <fullName evidence="1">Uncharacterized protein</fullName>
    </submittedName>
</protein>
<evidence type="ECO:0000313" key="1">
    <source>
        <dbReference type="EMBL" id="RMU71400.1"/>
    </source>
</evidence>
<organism evidence="1 2">
    <name type="scientific">Pseudomonas syringae pv. apii</name>
    <dbReference type="NCBI Taxonomy" id="81036"/>
    <lineage>
        <taxon>Bacteria</taxon>
        <taxon>Pseudomonadati</taxon>
        <taxon>Pseudomonadota</taxon>
        <taxon>Gammaproteobacteria</taxon>
        <taxon>Pseudomonadales</taxon>
        <taxon>Pseudomonadaceae</taxon>
        <taxon>Pseudomonas</taxon>
    </lineage>
</organism>
<dbReference type="Proteomes" id="UP000271152">
    <property type="component" value="Unassembled WGS sequence"/>
</dbReference>
<dbReference type="EMBL" id="RBUG01000106">
    <property type="protein sequence ID" value="RMU71400.1"/>
    <property type="molecule type" value="Genomic_DNA"/>
</dbReference>
<accession>A0A3M5WL63</accession>